<accession>A0A1A9I7I9</accession>
<reference evidence="2 3" key="1">
    <citation type="submission" date="2016-05" db="EMBL/GenBank/DDBJ databases">
        <title>Niabella ginsenosidivorans BS26 whole genome sequencing.</title>
        <authorList>
            <person name="Im W.T."/>
            <person name="Siddiqi M.Z."/>
        </authorList>
    </citation>
    <scope>NUCLEOTIDE SEQUENCE [LARGE SCALE GENOMIC DNA]</scope>
    <source>
        <strain evidence="2 3">BS26</strain>
    </source>
</reference>
<keyword evidence="3" id="KW-1185">Reference proteome</keyword>
<dbReference type="PANTHER" id="PTHR23150:SF19">
    <property type="entry name" value="FORMYLGLYCINE-GENERATING ENZYME"/>
    <property type="match status" value="1"/>
</dbReference>
<dbReference type="InterPro" id="IPR042095">
    <property type="entry name" value="SUMF_sf"/>
</dbReference>
<evidence type="ECO:0000313" key="3">
    <source>
        <dbReference type="Proteomes" id="UP000077667"/>
    </source>
</evidence>
<dbReference type="InterPro" id="IPR016187">
    <property type="entry name" value="CTDL_fold"/>
</dbReference>
<dbReference type="SUPFAM" id="SSF56436">
    <property type="entry name" value="C-type lectin-like"/>
    <property type="match status" value="1"/>
</dbReference>
<organism evidence="2 3">
    <name type="scientific">Niabella ginsenosidivorans</name>
    <dbReference type="NCBI Taxonomy" id="1176587"/>
    <lineage>
        <taxon>Bacteria</taxon>
        <taxon>Pseudomonadati</taxon>
        <taxon>Bacteroidota</taxon>
        <taxon>Chitinophagia</taxon>
        <taxon>Chitinophagales</taxon>
        <taxon>Chitinophagaceae</taxon>
        <taxon>Niabella</taxon>
    </lineage>
</organism>
<feature type="domain" description="Sulfatase-modifying factor enzyme-like" evidence="1">
    <location>
        <begin position="8"/>
        <end position="108"/>
    </location>
</feature>
<name>A0A1A9I7I9_9BACT</name>
<dbReference type="EMBL" id="CP015772">
    <property type="protein sequence ID" value="ANH83586.1"/>
    <property type="molecule type" value="Genomic_DNA"/>
</dbReference>
<protein>
    <recommendedName>
        <fullName evidence="1">Sulfatase-modifying factor enzyme-like domain-containing protein</fullName>
    </recommendedName>
</protein>
<dbReference type="Gene3D" id="3.90.1580.10">
    <property type="entry name" value="paralog of FGE (formylglycine-generating enzyme)"/>
    <property type="match status" value="1"/>
</dbReference>
<evidence type="ECO:0000259" key="1">
    <source>
        <dbReference type="Pfam" id="PF03781"/>
    </source>
</evidence>
<dbReference type="KEGG" id="nia:A8C56_23740"/>
<dbReference type="AlphaFoldDB" id="A0A1A9I7I9"/>
<proteinExistence type="predicted"/>
<evidence type="ECO:0000313" key="2">
    <source>
        <dbReference type="EMBL" id="ANH83586.1"/>
    </source>
</evidence>
<gene>
    <name evidence="2" type="ORF">A8C56_23740</name>
</gene>
<dbReference type="Proteomes" id="UP000077667">
    <property type="component" value="Chromosome"/>
</dbReference>
<dbReference type="Pfam" id="PF03781">
    <property type="entry name" value="FGE-sulfatase"/>
    <property type="match status" value="1"/>
</dbReference>
<dbReference type="PANTHER" id="PTHR23150">
    <property type="entry name" value="SULFATASE MODIFYING FACTOR 1, 2"/>
    <property type="match status" value="1"/>
</dbReference>
<dbReference type="InterPro" id="IPR005532">
    <property type="entry name" value="SUMF_dom"/>
</dbReference>
<dbReference type="InterPro" id="IPR051043">
    <property type="entry name" value="Sulfatase_Mod_Factor_Kinase"/>
</dbReference>
<dbReference type="GO" id="GO:0120147">
    <property type="term" value="F:formylglycine-generating oxidase activity"/>
    <property type="evidence" value="ECO:0007669"/>
    <property type="project" value="TreeGrafter"/>
</dbReference>
<dbReference type="STRING" id="1176587.A8C56_23740"/>
<sequence length="150" mass="17076">MARLNLNDYSQWWSWVKGAGWKHPEGPGCSIDGKDNYPVVQVSWYDAQAYCKWAGKRLPTEAEWEYAARGGLINNIYPWGNEPVNKGAPKTNSWEGKFPYLNTRKDSYITLALYGHSGLMDMAYMTWQEMYGNDAVICTMLIITSNSMGN</sequence>